<evidence type="ECO:0000313" key="2">
    <source>
        <dbReference type="EMBL" id="PIA32924.1"/>
    </source>
</evidence>
<dbReference type="EMBL" id="KZ305060">
    <property type="protein sequence ID" value="PIA32924.1"/>
    <property type="molecule type" value="Genomic_DNA"/>
</dbReference>
<evidence type="ECO:0000313" key="3">
    <source>
        <dbReference type="Proteomes" id="UP000230069"/>
    </source>
</evidence>
<reference evidence="2 3" key="1">
    <citation type="submission" date="2017-09" db="EMBL/GenBank/DDBJ databases">
        <title>WGS assembly of Aquilegia coerulea Goldsmith.</title>
        <authorList>
            <person name="Hodges S."/>
            <person name="Kramer E."/>
            <person name="Nordborg M."/>
            <person name="Tomkins J."/>
            <person name="Borevitz J."/>
            <person name="Derieg N."/>
            <person name="Yan J."/>
            <person name="Mihaltcheva S."/>
            <person name="Hayes R.D."/>
            <person name="Rokhsar D."/>
        </authorList>
    </citation>
    <scope>NUCLEOTIDE SEQUENCE [LARGE SCALE GENOMIC DNA]</scope>
    <source>
        <strain evidence="3">cv. Goldsmith</strain>
    </source>
</reference>
<dbReference type="GO" id="GO:0009733">
    <property type="term" value="P:response to auxin"/>
    <property type="evidence" value="ECO:0007669"/>
    <property type="project" value="InterPro"/>
</dbReference>
<organism evidence="2 3">
    <name type="scientific">Aquilegia coerulea</name>
    <name type="common">Rocky mountain columbine</name>
    <dbReference type="NCBI Taxonomy" id="218851"/>
    <lineage>
        <taxon>Eukaryota</taxon>
        <taxon>Viridiplantae</taxon>
        <taxon>Streptophyta</taxon>
        <taxon>Embryophyta</taxon>
        <taxon>Tracheophyta</taxon>
        <taxon>Spermatophyta</taxon>
        <taxon>Magnoliopsida</taxon>
        <taxon>Ranunculales</taxon>
        <taxon>Ranunculaceae</taxon>
        <taxon>Thalictroideae</taxon>
        <taxon>Aquilegia</taxon>
    </lineage>
</organism>
<proteinExistence type="inferred from homology"/>
<dbReference type="Pfam" id="PF02519">
    <property type="entry name" value="Auxin_inducible"/>
    <property type="match status" value="1"/>
</dbReference>
<sequence length="98" mass="11383">MINYPKRLIMMIKLHKMISGTSSRRMKSSTKGHFVVYSNDESRFVIPLDYLNKNIFKELFRMSEEEFGLPRNGPIMMMPCDAVVMEAMVSLIQRSSDS</sequence>
<keyword evidence="3" id="KW-1185">Reference proteome</keyword>
<gene>
    <name evidence="2" type="ORF">AQUCO_04300108v1</name>
</gene>
<dbReference type="InterPro" id="IPR003676">
    <property type="entry name" value="SAUR_fam"/>
</dbReference>
<dbReference type="OrthoDB" id="1936278at2759"/>
<dbReference type="STRING" id="218851.A0A2G5CNR4"/>
<comment type="similarity">
    <text evidence="1">Belongs to the ARG7 family.</text>
</comment>
<evidence type="ECO:0000256" key="1">
    <source>
        <dbReference type="ARBA" id="ARBA00006974"/>
    </source>
</evidence>
<dbReference type="InParanoid" id="A0A2G5CNR4"/>
<protein>
    <submittedName>
        <fullName evidence="2">Uncharacterized protein</fullName>
    </submittedName>
</protein>
<dbReference type="AlphaFoldDB" id="A0A2G5CNR4"/>
<accession>A0A2G5CNR4</accession>
<name>A0A2G5CNR4_AQUCA</name>
<dbReference type="PANTHER" id="PTHR31175">
    <property type="entry name" value="AUXIN-RESPONSIVE FAMILY PROTEIN"/>
    <property type="match status" value="1"/>
</dbReference>
<dbReference type="Proteomes" id="UP000230069">
    <property type="component" value="Unassembled WGS sequence"/>
</dbReference>